<evidence type="ECO:0000313" key="1">
    <source>
        <dbReference type="Proteomes" id="UP000887578"/>
    </source>
</evidence>
<dbReference type="AlphaFoldDB" id="A0A914PPS6"/>
<dbReference type="Proteomes" id="UP000887578">
    <property type="component" value="Unplaced"/>
</dbReference>
<evidence type="ECO:0000313" key="2">
    <source>
        <dbReference type="WBParaSite" id="PDA_v2.g20558.t1"/>
    </source>
</evidence>
<name>A0A914PPS6_9BILA</name>
<proteinExistence type="predicted"/>
<organism evidence="1 2">
    <name type="scientific">Panagrolaimus davidi</name>
    <dbReference type="NCBI Taxonomy" id="227884"/>
    <lineage>
        <taxon>Eukaryota</taxon>
        <taxon>Metazoa</taxon>
        <taxon>Ecdysozoa</taxon>
        <taxon>Nematoda</taxon>
        <taxon>Chromadorea</taxon>
        <taxon>Rhabditida</taxon>
        <taxon>Tylenchina</taxon>
        <taxon>Panagrolaimomorpha</taxon>
        <taxon>Panagrolaimoidea</taxon>
        <taxon>Panagrolaimidae</taxon>
        <taxon>Panagrolaimus</taxon>
    </lineage>
</organism>
<reference evidence="2" key="1">
    <citation type="submission" date="2022-11" db="UniProtKB">
        <authorList>
            <consortium name="WormBaseParasite"/>
        </authorList>
    </citation>
    <scope>IDENTIFICATION</scope>
</reference>
<dbReference type="WBParaSite" id="PDA_v2.g20558.t1">
    <property type="protein sequence ID" value="PDA_v2.g20558.t1"/>
    <property type="gene ID" value="PDA_v2.g20558"/>
</dbReference>
<accession>A0A914PPS6</accession>
<protein>
    <submittedName>
        <fullName evidence="2">Uncharacterized protein</fullName>
    </submittedName>
</protein>
<keyword evidence="1" id="KW-1185">Reference proteome</keyword>
<sequence>MTDINEFIQKFTNLPPFPNEDDEEILRESIYKIFDHLDLDRKIDPYFCCQTVITEGNKEWDIMLYICDEKIPIVAFHSAGSLGYWVFVDCYGNKSVNELKLMESINCSKYYKYYNVKKIFTLTPFRSDEEYLKSLIKNYEMLGCNKIAIMMEIFIEHLRPENAVKALKMIKNFYRFFLQLVRNIDRINELQIGDFVQILVIKLYEERRKIYTTIEVNLEKFVFYFAMGDKNLEQETVVTKSLK</sequence>